<name>F0B7G3_9XANT</name>
<accession>F0B7G3</accession>
<gene>
    <name evidence="1" type="ORF">XVE_0006</name>
</gene>
<evidence type="ECO:0000313" key="1">
    <source>
        <dbReference type="EMBL" id="EGD11499.1"/>
    </source>
</evidence>
<proteinExistence type="predicted"/>
<dbReference type="Proteomes" id="UP000003299">
    <property type="component" value="Unassembled WGS sequence"/>
</dbReference>
<protein>
    <submittedName>
        <fullName evidence="1">Uncharacterized protein</fullName>
    </submittedName>
</protein>
<dbReference type="AlphaFoldDB" id="F0B7G3"/>
<evidence type="ECO:0000313" key="2">
    <source>
        <dbReference type="Proteomes" id="UP000003299"/>
    </source>
</evidence>
<reference evidence="1 2" key="1">
    <citation type="journal article" date="2011" name="BMC Genomics">
        <title>Comparative genomics reveals diversity among xanthomonads infecting tomato and pepper.</title>
        <authorList>
            <person name="Potnis N."/>
            <person name="Krasileva K."/>
            <person name="Chow V."/>
            <person name="Almeida N.F."/>
            <person name="Patil P.B."/>
            <person name="Ryan R.P."/>
            <person name="Sharlach M."/>
            <person name="Behlau F."/>
            <person name="Dow J.M."/>
            <person name="Momol M.T."/>
            <person name="White F.F."/>
            <person name="Preston J.F."/>
            <person name="Vinatzer B.A."/>
            <person name="Koebnik R."/>
            <person name="Setubal J.C."/>
            <person name="Norman D.J."/>
            <person name="Staskawicz B.J."/>
            <person name="Jones J.B."/>
        </authorList>
    </citation>
    <scope>NUCLEOTIDE SEQUENCE [LARGE SCALE GENOMIC DNA]</scope>
    <source>
        <strain evidence="1 2">ATCC 35937</strain>
    </source>
</reference>
<dbReference type="EMBL" id="AEQV01000001">
    <property type="protein sequence ID" value="EGD11499.1"/>
    <property type="molecule type" value="Genomic_DNA"/>
</dbReference>
<comment type="caution">
    <text evidence="1">The sequence shown here is derived from an EMBL/GenBank/DDBJ whole genome shotgun (WGS) entry which is preliminary data.</text>
</comment>
<organism evidence="1 2">
    <name type="scientific">Xanthomonas vesicatoria ATCC 35937</name>
    <dbReference type="NCBI Taxonomy" id="925775"/>
    <lineage>
        <taxon>Bacteria</taxon>
        <taxon>Pseudomonadati</taxon>
        <taxon>Pseudomonadota</taxon>
        <taxon>Gammaproteobacteria</taxon>
        <taxon>Lysobacterales</taxon>
        <taxon>Lysobacteraceae</taxon>
        <taxon>Xanthomonas</taxon>
    </lineage>
</organism>
<sequence>MVWEDRLHLRQHGPRSVWKLFAAFLDRRAFANPLGRIALLIELSTANHCKDVA</sequence>